<dbReference type="Proteomes" id="UP000504637">
    <property type="component" value="Unplaced"/>
</dbReference>
<name>A0A6J3M1Q7_9PEZI</name>
<feature type="compositionally biased region" description="Basic and acidic residues" evidence="1">
    <location>
        <begin position="62"/>
        <end position="71"/>
    </location>
</feature>
<dbReference type="GeneID" id="54362735"/>
<sequence>MFPPSPSATHRPTPVPSKAALRALYQLAYISSGTALGIAALCAEERRRRTAIVAKIADNAQRLRESPRHVDNSSPAEGLPGRGGGDGTAQMNRTRRRSFSTSHPAAAGAGTQVLARSAKDEDLPSHVERAYEQLEDGKRRPSRSLPIRQGRQRRSAERSNFWIGREVRQAGDSRENAGSAAEDAKRPSWFVDDVESGKGTRKSGNRNKRVKEPTQKPVNGYERASDTIFWGFRPHSANIFLRNMLRSQTRAFERRPMVFKHGTDPSLRTGPQAVGQHADLETELEEFFRTLPTVDRQTEKYVETADALLKGVLHHGTLAQARSLILWRFATGKVQVFHPDELCRTLVSYIHGQIGQADEEEGVLDFLDEIFETGRISRMPPNLQLELGLAMVEAKRIIHAEGERSALVEKYLHVTWEDAPVASSLKSVDLVVKKFAKAKRYAEAMSLLDAWEAYSSSKPTHLLRLLFDSSMNQRRFVYCSTILLQRRTPEDITPELLADYEKLIITCGRKGLVRLLRVHFEKLQDDQAFLALLMPQLSVNARAILVSANADIDDLTTDSSVALDNIFKTGLSHDIIGKRVARRIKRDWRTTRDLQAVKDLFKDAHGRASEQDFSSESMQSLEIALIEVMSEAGQVEQALQLLAVVSGRGQETTHLLCAVLPVLAKKRAWKQFDELIKVLSDRTDLAQDAYNLRNFEKALHLYTLDHSADDIWQFATLITAQLKIPITQRLTDIVLESFVENRQIQFIPEWLSHASSLNGEADLNERSVANLLTHFFLKHRLPHTYFMAQCYNFIHRTGYRDHQTFMDVVTDSIAYDMRHNSGNPKNMPTLLRLVAENYRRVRSAGGVFPEPSSSIEIIMHDQTLKRMKVDEQRQAARKASQLVRVSIFGNDVVPEEEHMTANQLDAAMDEADAALDEDDDLGDEHAVSGLEVFDDSRQNTSVRFDDLHEEQSDDGHGVELRHIRDRRPWSLSDDLPVRPRKLESEMLLGLSRRDRNHVLELYRSSLGPGGMPASSRALEIAVEACFLEPMATGEAERDANTPEETDADREAAAKKIVSEARFAGMNTASAQGPLLLREMSNFSSEDRRYADKFRRKIVDYYRTNEDNGVKLKKHVGVHAANLLINNHCALDGLRLLRDLFPGPSPDITGTHLASDEPSDLSKKAPLIPKTTLLPKTPSPTSPESTIDLASLTVYLKGLIALNHTRGIHWTVDYILDNNLRVDIACLNTLRNQARMLLRSSHIYGLALAKQVHRARLALSERRIQQKMESGRHMKDLLYVLSDCRKKQLQSETPLTTTTIGKKKKSSARRQSLEENGAPSTEVGTTASAAASYESTREPWTGKDKMSRVYENDRQEWQLDVPLRPAVMAATG</sequence>
<evidence type="ECO:0000313" key="3">
    <source>
        <dbReference type="RefSeq" id="XP_033458982.1"/>
    </source>
</evidence>
<evidence type="ECO:0000256" key="1">
    <source>
        <dbReference type="SAM" id="MobiDB-lite"/>
    </source>
</evidence>
<evidence type="ECO:0000313" key="2">
    <source>
        <dbReference type="Proteomes" id="UP000504637"/>
    </source>
</evidence>
<proteinExistence type="predicted"/>
<accession>A0A6J3M1Q7</accession>
<feature type="compositionally biased region" description="Basic residues" evidence="1">
    <location>
        <begin position="199"/>
        <end position="209"/>
    </location>
</feature>
<feature type="region of interest" description="Disordered" evidence="1">
    <location>
        <begin position="131"/>
        <end position="156"/>
    </location>
</feature>
<feature type="compositionally biased region" description="Low complexity" evidence="1">
    <location>
        <begin position="1163"/>
        <end position="1175"/>
    </location>
</feature>
<keyword evidence="2" id="KW-1185">Reference proteome</keyword>
<feature type="region of interest" description="Disordered" evidence="1">
    <location>
        <begin position="1147"/>
        <end position="1183"/>
    </location>
</feature>
<evidence type="ECO:0008006" key="4">
    <source>
        <dbReference type="Google" id="ProtNLM"/>
    </source>
</evidence>
<feature type="region of interest" description="Disordered" evidence="1">
    <location>
        <begin position="62"/>
        <end position="110"/>
    </location>
</feature>
<organism evidence="3">
    <name type="scientific">Dissoconium aciculare CBS 342.82</name>
    <dbReference type="NCBI Taxonomy" id="1314786"/>
    <lineage>
        <taxon>Eukaryota</taxon>
        <taxon>Fungi</taxon>
        <taxon>Dikarya</taxon>
        <taxon>Ascomycota</taxon>
        <taxon>Pezizomycotina</taxon>
        <taxon>Dothideomycetes</taxon>
        <taxon>Dothideomycetidae</taxon>
        <taxon>Mycosphaerellales</taxon>
        <taxon>Dissoconiaceae</taxon>
        <taxon>Dissoconium</taxon>
    </lineage>
</organism>
<dbReference type="RefSeq" id="XP_033458982.1">
    <property type="nucleotide sequence ID" value="XM_033604935.1"/>
</dbReference>
<reference evidence="3" key="1">
    <citation type="submission" date="2020-01" db="EMBL/GenBank/DDBJ databases">
        <authorList>
            <consortium name="DOE Joint Genome Institute"/>
            <person name="Haridas S."/>
            <person name="Albert R."/>
            <person name="Binder M."/>
            <person name="Bloem J."/>
            <person name="Labutti K."/>
            <person name="Salamov A."/>
            <person name="Andreopoulos B."/>
            <person name="Baker S.E."/>
            <person name="Barry K."/>
            <person name="Bills G."/>
            <person name="Bluhm B.H."/>
            <person name="Cannon C."/>
            <person name="Castanera R."/>
            <person name="Culley D.E."/>
            <person name="Daum C."/>
            <person name="Ezra D."/>
            <person name="Gonzalez J.B."/>
            <person name="Henrissat B."/>
            <person name="Kuo A."/>
            <person name="Liang C."/>
            <person name="Lipzen A."/>
            <person name="Lutzoni F."/>
            <person name="Magnuson J."/>
            <person name="Mondo S."/>
            <person name="Nolan M."/>
            <person name="Ohm R."/>
            <person name="Pangilinan J."/>
            <person name="Park H.-J."/>
            <person name="Ramirez L."/>
            <person name="Alfaro M."/>
            <person name="Sun H."/>
            <person name="Tritt A."/>
            <person name="Yoshinaga Y."/>
            <person name="Zwiers L.-H."/>
            <person name="Turgeon B.G."/>
            <person name="Goodwin S.B."/>
            <person name="Spatafora J.W."/>
            <person name="Crous P.W."/>
            <person name="Grigoriev I.V."/>
        </authorList>
    </citation>
    <scope>NUCLEOTIDE SEQUENCE</scope>
    <source>
        <strain evidence="3">CBS 342.82</strain>
    </source>
</reference>
<feature type="compositionally biased region" description="Basic and acidic residues" evidence="1">
    <location>
        <begin position="1334"/>
        <end position="1346"/>
    </location>
</feature>
<feature type="region of interest" description="Disordered" evidence="1">
    <location>
        <begin position="1290"/>
        <end position="1346"/>
    </location>
</feature>
<reference evidence="3" key="3">
    <citation type="submission" date="2025-08" db="UniProtKB">
        <authorList>
            <consortium name="RefSeq"/>
        </authorList>
    </citation>
    <scope>IDENTIFICATION</scope>
    <source>
        <strain evidence="3">CBS 342.82</strain>
    </source>
</reference>
<dbReference type="OrthoDB" id="185373at2759"/>
<feature type="region of interest" description="Disordered" evidence="1">
    <location>
        <begin position="169"/>
        <end position="218"/>
    </location>
</feature>
<gene>
    <name evidence="3" type="ORF">K489DRAFT_380684</name>
</gene>
<protein>
    <recommendedName>
        <fullName evidence="4">Pentatricopeptide repeat protein</fullName>
    </recommendedName>
</protein>
<reference evidence="3" key="2">
    <citation type="submission" date="2020-04" db="EMBL/GenBank/DDBJ databases">
        <authorList>
            <consortium name="NCBI Genome Project"/>
        </authorList>
    </citation>
    <scope>NUCLEOTIDE SEQUENCE</scope>
    <source>
        <strain evidence="3">CBS 342.82</strain>
    </source>
</reference>